<evidence type="ECO:0000256" key="6">
    <source>
        <dbReference type="ARBA" id="ARBA00023125"/>
    </source>
</evidence>
<dbReference type="GO" id="GO:0003677">
    <property type="term" value="F:DNA binding"/>
    <property type="evidence" value="ECO:0007669"/>
    <property type="project" value="UniProtKB-KW"/>
</dbReference>
<feature type="compositionally biased region" description="Low complexity" evidence="9">
    <location>
        <begin position="322"/>
        <end position="339"/>
    </location>
</feature>
<evidence type="ECO:0000313" key="12">
    <source>
        <dbReference type="RefSeq" id="XP_019620771.1"/>
    </source>
</evidence>
<comment type="subcellular location">
    <subcellularLocation>
        <location evidence="1">Nucleus</location>
    </subcellularLocation>
</comment>
<evidence type="ECO:0000256" key="2">
    <source>
        <dbReference type="ARBA" id="ARBA00022723"/>
    </source>
</evidence>
<feature type="domain" description="C2H2-type" evidence="10">
    <location>
        <begin position="923"/>
        <end position="951"/>
    </location>
</feature>
<keyword evidence="4 8" id="KW-0863">Zinc-finger</keyword>
<evidence type="ECO:0000256" key="8">
    <source>
        <dbReference type="PROSITE-ProRule" id="PRU00042"/>
    </source>
</evidence>
<feature type="domain" description="C2H2-type" evidence="10">
    <location>
        <begin position="952"/>
        <end position="980"/>
    </location>
</feature>
<evidence type="ECO:0000256" key="5">
    <source>
        <dbReference type="ARBA" id="ARBA00022833"/>
    </source>
</evidence>
<keyword evidence="6" id="KW-0238">DNA-binding</keyword>
<dbReference type="KEGG" id="bbel:109467267"/>
<feature type="region of interest" description="Disordered" evidence="9">
    <location>
        <begin position="541"/>
        <end position="583"/>
    </location>
</feature>
<evidence type="ECO:0000259" key="10">
    <source>
        <dbReference type="PROSITE" id="PS50157"/>
    </source>
</evidence>
<evidence type="ECO:0000256" key="9">
    <source>
        <dbReference type="SAM" id="MobiDB-lite"/>
    </source>
</evidence>
<dbReference type="AlphaFoldDB" id="A0A6P4YU33"/>
<name>A0A6P4YU33_BRABE</name>
<feature type="region of interest" description="Disordered" evidence="9">
    <location>
        <begin position="351"/>
        <end position="376"/>
    </location>
</feature>
<gene>
    <name evidence="12" type="primary">LOC109467267</name>
</gene>
<feature type="compositionally biased region" description="Polar residues" evidence="9">
    <location>
        <begin position="351"/>
        <end position="361"/>
    </location>
</feature>
<dbReference type="InterPro" id="IPR013087">
    <property type="entry name" value="Znf_C2H2_type"/>
</dbReference>
<feature type="compositionally biased region" description="Polar residues" evidence="9">
    <location>
        <begin position="405"/>
        <end position="418"/>
    </location>
</feature>
<evidence type="ECO:0000256" key="7">
    <source>
        <dbReference type="ARBA" id="ARBA00023242"/>
    </source>
</evidence>
<organism evidence="11 12">
    <name type="scientific">Branchiostoma belcheri</name>
    <name type="common">Amphioxus</name>
    <dbReference type="NCBI Taxonomy" id="7741"/>
    <lineage>
        <taxon>Eukaryota</taxon>
        <taxon>Metazoa</taxon>
        <taxon>Chordata</taxon>
        <taxon>Cephalochordata</taxon>
        <taxon>Leptocardii</taxon>
        <taxon>Amphioxiformes</taxon>
        <taxon>Branchiostomatidae</taxon>
        <taxon>Branchiostoma</taxon>
    </lineage>
</organism>
<dbReference type="SMART" id="SM00355">
    <property type="entry name" value="ZnF_C2H2"/>
    <property type="match status" value="4"/>
</dbReference>
<feature type="compositionally biased region" description="Basic and acidic residues" evidence="9">
    <location>
        <begin position="506"/>
        <end position="517"/>
    </location>
</feature>
<dbReference type="InterPro" id="IPR036236">
    <property type="entry name" value="Znf_C2H2_sf"/>
</dbReference>
<feature type="domain" description="C2H2-type" evidence="10">
    <location>
        <begin position="981"/>
        <end position="1005"/>
    </location>
</feature>
<reference evidence="12" key="1">
    <citation type="submission" date="2025-08" db="UniProtKB">
        <authorList>
            <consortium name="RefSeq"/>
        </authorList>
    </citation>
    <scope>IDENTIFICATION</scope>
    <source>
        <tissue evidence="12">Gonad</tissue>
    </source>
</reference>
<protein>
    <submittedName>
        <fullName evidence="12">Uncharacterized protein LOC109467267</fullName>
    </submittedName>
</protein>
<dbReference type="SUPFAM" id="SSF57667">
    <property type="entry name" value="beta-beta-alpha zinc fingers"/>
    <property type="match status" value="2"/>
</dbReference>
<dbReference type="GO" id="GO:0008270">
    <property type="term" value="F:zinc ion binding"/>
    <property type="evidence" value="ECO:0007669"/>
    <property type="project" value="UniProtKB-KW"/>
</dbReference>
<keyword evidence="3" id="KW-0677">Repeat</keyword>
<keyword evidence="11" id="KW-1185">Reference proteome</keyword>
<dbReference type="RefSeq" id="XP_019620771.1">
    <property type="nucleotide sequence ID" value="XM_019765212.1"/>
</dbReference>
<dbReference type="Proteomes" id="UP000515135">
    <property type="component" value="Unplaced"/>
</dbReference>
<dbReference type="OrthoDB" id="6077919at2759"/>
<dbReference type="PANTHER" id="PTHR24392">
    <property type="entry name" value="ZINC FINGER PROTEIN"/>
    <property type="match status" value="1"/>
</dbReference>
<evidence type="ECO:0000256" key="1">
    <source>
        <dbReference type="ARBA" id="ARBA00004123"/>
    </source>
</evidence>
<dbReference type="PROSITE" id="PS50157">
    <property type="entry name" value="ZINC_FINGER_C2H2_2"/>
    <property type="match status" value="3"/>
</dbReference>
<dbReference type="PANTHER" id="PTHR24392:SF31">
    <property type="entry name" value="C2H2-TYPE DOMAIN-CONTAINING PROTEIN"/>
    <property type="match status" value="1"/>
</dbReference>
<feature type="region of interest" description="Disordered" evidence="9">
    <location>
        <begin position="312"/>
        <end position="339"/>
    </location>
</feature>
<evidence type="ECO:0000256" key="4">
    <source>
        <dbReference type="ARBA" id="ARBA00022771"/>
    </source>
</evidence>
<dbReference type="GeneID" id="109467267"/>
<evidence type="ECO:0000313" key="11">
    <source>
        <dbReference type="Proteomes" id="UP000515135"/>
    </source>
</evidence>
<dbReference type="Gene3D" id="3.30.160.60">
    <property type="entry name" value="Classic Zinc Finger"/>
    <property type="match status" value="2"/>
</dbReference>
<feature type="region of interest" description="Disordered" evidence="9">
    <location>
        <begin position="400"/>
        <end position="436"/>
    </location>
</feature>
<accession>A0A6P4YU33</accession>
<keyword evidence="5" id="KW-0862">Zinc</keyword>
<keyword evidence="2" id="KW-0479">Metal-binding</keyword>
<sequence length="1005" mass="110233">MSATITGVCGLSWEVTMAVLPRLYLKEVLLELQRRKIAVGRDKTLQKQELTHLLQEVMVCEYEQLQQHLKGKISEEPSPQTRARDVMTSDGQGAPYVQNHHGNTSQCSPHQEMVSPISSEAQQNVQAQTRAKNTLQGNLMTGTQVSNTTQSVVQNSQNQAVEPTSHATTVTQQNLRTELEAQFAQSRAKNTLQGIPSHRAQGVVQNSPHQVVKTISHMTAMQQNLQAQLAQAVAEYKQNLPRMKPSSYTGPPHTSAPVHGNSFTIGQSERLQMQVSPQIQQSPQAMPPQPTQVIRNGLAEIAKLPNLPAKLLPADENTLGKSPSSLVSQTSPQLPPQSQTVAQGGLLIQDRSSSSGMQRQSEVVLPQGLHKGVATNGVRSNTASSMAQSSPNQLVQGVSLKPAGQQPSTGTQLTQREANNALPGTRMPGSIHKEQGNMFKNSVSNSNTQTLQAFSMHENTSPYVVGQGNLMIESTEARNMKPSHQDVQGTLYNSDTTRDVSFQSAETEKDGYTDKSSTHTPTQTTLASQQMLLAPNQQLGSENFSRTDSTMQQSPGQDFSQSTLHGKSSVQDTSETKNTNNSLPANVVVKVERDDDFWPVSCTTSAANNDNSGIPESPSTVVKTEIDDSAETGSTLPVDYSVRMEESTARTDNNMEGEFREDYASPGHSPVSSLTPIQHTMPQNFFMTPTDQHDPTAISVPTLPLTEPLSVGTSLSQENGYGSTGFPSPDVTAYVSRVSMVSTRQYQAQKRKTVRALLDDLKRAKQLKTDGLTDEDDPMGIVSAMRDRREVRRNESRTNRGADVHVGPSVQPVLVQQQRTGNMQVQQEGLAPQFPMAAVSNCTFICTNVGMRSVLVQQQITGNMQVQQEGLTPQFPMAPVEANRKVPGFRAATLHKCMFCPFETRLKTNLQYHLRDHADINVYRCGKCSFSAATKQTLDNHAATQHHEELPFMCGVCGYRTGVKDNLSTHMWVVHRAGKGFQCSLCDYRTSYKSRLETHMINHHF</sequence>
<feature type="compositionally biased region" description="Polar residues" evidence="9">
    <location>
        <begin position="485"/>
        <end position="505"/>
    </location>
</feature>
<keyword evidence="7" id="KW-0539">Nucleus</keyword>
<feature type="region of interest" description="Disordered" evidence="9">
    <location>
        <begin position="478"/>
        <end position="524"/>
    </location>
</feature>
<proteinExistence type="predicted"/>
<dbReference type="GO" id="GO:0005634">
    <property type="term" value="C:nucleus"/>
    <property type="evidence" value="ECO:0007669"/>
    <property type="project" value="UniProtKB-SubCell"/>
</dbReference>
<evidence type="ECO:0000256" key="3">
    <source>
        <dbReference type="ARBA" id="ARBA00022737"/>
    </source>
</evidence>